<comment type="caution">
    <text evidence="2">The sequence shown here is derived from an EMBL/GenBank/DDBJ whole genome shotgun (WGS) entry which is preliminary data.</text>
</comment>
<reference evidence="2 3" key="1">
    <citation type="submission" date="2019-02" db="EMBL/GenBank/DDBJ databases">
        <title>Genome sequencing of the rare red list fungi Dentipellis fragilis.</title>
        <authorList>
            <person name="Buettner E."/>
            <person name="Kellner H."/>
        </authorList>
    </citation>
    <scope>NUCLEOTIDE SEQUENCE [LARGE SCALE GENOMIC DNA]</scope>
    <source>
        <strain evidence="2 3">DSM 105465</strain>
    </source>
</reference>
<keyword evidence="1" id="KW-0812">Transmembrane</keyword>
<sequence length="177" mass="19822">MLIRSDLFVALAAGCLVFPDIRGVRARRLVLAPGQHAHDDLLRIADSYNRSGSLNSTVEALLESGIQRRDAEPISIPLIPDDSDAYAYYFRSAVDRFKPQSIPYNCRHGLHRLLGLLLDMSHTSMFLPAYWWYMLRACLLITVLFRPKGNKKGVNTPVAPGTKSATFSYENGVTVIR</sequence>
<keyword evidence="1" id="KW-1133">Transmembrane helix</keyword>
<accession>A0A4Y9YZL2</accession>
<proteinExistence type="predicted"/>
<evidence type="ECO:0000256" key="1">
    <source>
        <dbReference type="SAM" id="Phobius"/>
    </source>
</evidence>
<keyword evidence="3" id="KW-1185">Reference proteome</keyword>
<evidence type="ECO:0000313" key="3">
    <source>
        <dbReference type="Proteomes" id="UP000298327"/>
    </source>
</evidence>
<name>A0A4Y9YZL2_9AGAM</name>
<organism evidence="2 3">
    <name type="scientific">Dentipellis fragilis</name>
    <dbReference type="NCBI Taxonomy" id="205917"/>
    <lineage>
        <taxon>Eukaryota</taxon>
        <taxon>Fungi</taxon>
        <taxon>Dikarya</taxon>
        <taxon>Basidiomycota</taxon>
        <taxon>Agaricomycotina</taxon>
        <taxon>Agaricomycetes</taxon>
        <taxon>Russulales</taxon>
        <taxon>Hericiaceae</taxon>
        <taxon>Dentipellis</taxon>
    </lineage>
</organism>
<gene>
    <name evidence="2" type="ORF">EVG20_g4080</name>
</gene>
<dbReference type="Proteomes" id="UP000298327">
    <property type="component" value="Unassembled WGS sequence"/>
</dbReference>
<dbReference type="AlphaFoldDB" id="A0A4Y9YZL2"/>
<keyword evidence="1" id="KW-0472">Membrane</keyword>
<feature type="transmembrane region" description="Helical" evidence="1">
    <location>
        <begin position="129"/>
        <end position="145"/>
    </location>
</feature>
<evidence type="ECO:0000313" key="2">
    <source>
        <dbReference type="EMBL" id="TFY67053.1"/>
    </source>
</evidence>
<protein>
    <submittedName>
        <fullName evidence="2">Uncharacterized protein</fullName>
    </submittedName>
</protein>
<dbReference type="EMBL" id="SEOQ01000201">
    <property type="protein sequence ID" value="TFY67053.1"/>
    <property type="molecule type" value="Genomic_DNA"/>
</dbReference>